<dbReference type="Proteomes" id="UP001365542">
    <property type="component" value="Unassembled WGS sequence"/>
</dbReference>
<proteinExistence type="predicted"/>
<organism evidence="1 2">
    <name type="scientific">Orbilia ellipsospora</name>
    <dbReference type="NCBI Taxonomy" id="2528407"/>
    <lineage>
        <taxon>Eukaryota</taxon>
        <taxon>Fungi</taxon>
        <taxon>Dikarya</taxon>
        <taxon>Ascomycota</taxon>
        <taxon>Pezizomycotina</taxon>
        <taxon>Orbiliomycetes</taxon>
        <taxon>Orbiliales</taxon>
        <taxon>Orbiliaceae</taxon>
        <taxon>Orbilia</taxon>
    </lineage>
</organism>
<reference evidence="1 2" key="1">
    <citation type="submission" date="2019-10" db="EMBL/GenBank/DDBJ databases">
        <authorList>
            <person name="Palmer J.M."/>
        </authorList>
    </citation>
    <scope>NUCLEOTIDE SEQUENCE [LARGE SCALE GENOMIC DNA]</scope>
    <source>
        <strain evidence="1 2">TWF694</strain>
    </source>
</reference>
<dbReference type="EMBL" id="JAVHJO010000014">
    <property type="protein sequence ID" value="KAK6528969.1"/>
    <property type="molecule type" value="Genomic_DNA"/>
</dbReference>
<protein>
    <submittedName>
        <fullName evidence="1">Uncharacterized protein</fullName>
    </submittedName>
</protein>
<evidence type="ECO:0000313" key="1">
    <source>
        <dbReference type="EMBL" id="KAK6528969.1"/>
    </source>
</evidence>
<dbReference type="AlphaFoldDB" id="A0AAV9WX66"/>
<sequence>MARISEESSGQVRETSLENVIVKNGQQMRCQYKNKFTWKECAATYLGGWWEASRFRNPCLDFE</sequence>
<accession>A0AAV9WX66</accession>
<gene>
    <name evidence="1" type="ORF">TWF694_004195</name>
</gene>
<keyword evidence="2" id="KW-1185">Reference proteome</keyword>
<comment type="caution">
    <text evidence="1">The sequence shown here is derived from an EMBL/GenBank/DDBJ whole genome shotgun (WGS) entry which is preliminary data.</text>
</comment>
<evidence type="ECO:0000313" key="2">
    <source>
        <dbReference type="Proteomes" id="UP001365542"/>
    </source>
</evidence>
<name>A0AAV9WX66_9PEZI</name>